<dbReference type="EMBL" id="LKEA01000049">
    <property type="protein sequence ID" value="ROV92564.1"/>
    <property type="molecule type" value="Genomic_DNA"/>
</dbReference>
<feature type="region of interest" description="Disordered" evidence="3">
    <location>
        <begin position="297"/>
        <end position="322"/>
    </location>
</feature>
<dbReference type="AlphaFoldDB" id="A0A423VNR2"/>
<comment type="catalytic activity">
    <reaction evidence="2">
        <text>N(6)-D-ribulosyl-L-lysyl-[protein] + ATP = N(6)-(3-O-phospho-D-ribulosyl)-L-lysyl-[protein] + ADP + H(+)</text>
        <dbReference type="Rhea" id="RHEA:48432"/>
        <dbReference type="Rhea" id="RHEA-COMP:12103"/>
        <dbReference type="Rhea" id="RHEA-COMP:12104"/>
        <dbReference type="ChEBI" id="CHEBI:15378"/>
        <dbReference type="ChEBI" id="CHEBI:30616"/>
        <dbReference type="ChEBI" id="CHEBI:90418"/>
        <dbReference type="ChEBI" id="CHEBI:90420"/>
        <dbReference type="ChEBI" id="CHEBI:456216"/>
        <dbReference type="EC" id="2.7.1.172"/>
    </reaction>
    <physiologicalReaction direction="left-to-right" evidence="2">
        <dbReference type="Rhea" id="RHEA:48433"/>
    </physiologicalReaction>
</comment>
<dbReference type="GO" id="GO:0102193">
    <property type="term" value="F:protein-ribulosamine 3-kinase activity"/>
    <property type="evidence" value="ECO:0007669"/>
    <property type="project" value="UniProtKB-EC"/>
</dbReference>
<dbReference type="Pfam" id="PF03881">
    <property type="entry name" value="Fructosamin_kin"/>
    <property type="match status" value="1"/>
</dbReference>
<accession>A0A423VNR2</accession>
<sequence>MARAEFESQEALAAIIPDNVVVPMAWGYFQDDKSKSFYLTRFRNLRARVPPLSQFLAIVKKLHQMSTSPTGKFGFHCTTYWGPPPIINEWTDNWEEFWSRQLRSDVAYAQNIYGEDEELASLTEEFIQKAVARLLRPLQSGGRTIKPSLCHGDLWDGNVQIDVDTRQTILFDSCAFYGHAEVDLQGIGEPRYALQMDVVDLYKKEIGASDPQDDFYDRHYLYGVRNDIVVAAICPEWEKLLDTAKEKMRKLIQKFPDGFEGFEDPDVKAEEPPIEPHHSIAGETLAVLDIDGESRVHRSEEEIDVTSPEAPREEILQVGVSA</sequence>
<dbReference type="Gene3D" id="3.90.1200.10">
    <property type="match status" value="1"/>
</dbReference>
<evidence type="ECO:0000256" key="1">
    <source>
        <dbReference type="ARBA" id="ARBA00011961"/>
    </source>
</evidence>
<name>A0A423VNR2_9PEZI</name>
<gene>
    <name evidence="4" type="ORF">VMCG_08916</name>
</gene>
<dbReference type="InterPro" id="IPR011009">
    <property type="entry name" value="Kinase-like_dom_sf"/>
</dbReference>
<dbReference type="PANTHER" id="PTHR12149">
    <property type="entry name" value="FRUCTOSAMINE 3 KINASE-RELATED PROTEIN"/>
    <property type="match status" value="1"/>
</dbReference>
<dbReference type="EC" id="2.7.1.172" evidence="1"/>
<dbReference type="Proteomes" id="UP000283895">
    <property type="component" value="Unassembled WGS sequence"/>
</dbReference>
<dbReference type="InterPro" id="IPR016477">
    <property type="entry name" value="Fructo-/Ketosamine-3-kinase"/>
</dbReference>
<proteinExistence type="predicted"/>
<protein>
    <recommendedName>
        <fullName evidence="1">protein-ribulosamine 3-kinase</fullName>
        <ecNumber evidence="1">2.7.1.172</ecNumber>
    </recommendedName>
</protein>
<keyword evidence="5" id="KW-1185">Reference proteome</keyword>
<evidence type="ECO:0000313" key="5">
    <source>
        <dbReference type="Proteomes" id="UP000283895"/>
    </source>
</evidence>
<evidence type="ECO:0000313" key="4">
    <source>
        <dbReference type="EMBL" id="ROV92564.1"/>
    </source>
</evidence>
<dbReference type="SUPFAM" id="SSF56112">
    <property type="entry name" value="Protein kinase-like (PK-like)"/>
    <property type="match status" value="1"/>
</dbReference>
<comment type="caution">
    <text evidence="4">The sequence shown here is derived from an EMBL/GenBank/DDBJ whole genome shotgun (WGS) entry which is preliminary data.</text>
</comment>
<organism evidence="4 5">
    <name type="scientific">Cytospora schulzeri</name>
    <dbReference type="NCBI Taxonomy" id="448051"/>
    <lineage>
        <taxon>Eukaryota</taxon>
        <taxon>Fungi</taxon>
        <taxon>Dikarya</taxon>
        <taxon>Ascomycota</taxon>
        <taxon>Pezizomycotina</taxon>
        <taxon>Sordariomycetes</taxon>
        <taxon>Sordariomycetidae</taxon>
        <taxon>Diaporthales</taxon>
        <taxon>Cytosporaceae</taxon>
        <taxon>Cytospora</taxon>
    </lineage>
</organism>
<evidence type="ECO:0000256" key="2">
    <source>
        <dbReference type="ARBA" id="ARBA00048655"/>
    </source>
</evidence>
<reference evidence="4 5" key="1">
    <citation type="submission" date="2015-09" db="EMBL/GenBank/DDBJ databases">
        <title>Host preference determinants of Valsa canker pathogens revealed by comparative genomics.</title>
        <authorList>
            <person name="Yin Z."/>
            <person name="Huang L."/>
        </authorList>
    </citation>
    <scope>NUCLEOTIDE SEQUENCE [LARGE SCALE GENOMIC DNA]</scope>
    <source>
        <strain evidence="4 5">03-1</strain>
    </source>
</reference>
<dbReference type="OrthoDB" id="5772781at2759"/>
<dbReference type="PANTHER" id="PTHR12149:SF8">
    <property type="entry name" value="PROTEIN-RIBULOSAMINE 3-KINASE"/>
    <property type="match status" value="1"/>
</dbReference>
<evidence type="ECO:0000256" key="3">
    <source>
        <dbReference type="SAM" id="MobiDB-lite"/>
    </source>
</evidence>